<dbReference type="GO" id="GO:0005759">
    <property type="term" value="C:mitochondrial matrix"/>
    <property type="evidence" value="ECO:0007669"/>
    <property type="project" value="TreeGrafter"/>
</dbReference>
<keyword evidence="2" id="KW-0808">Transferase</keyword>
<dbReference type="PANTHER" id="PTHR23245">
    <property type="entry name" value="TRNA METHYLTRANSFERASE"/>
    <property type="match status" value="1"/>
</dbReference>
<dbReference type="GO" id="GO:0002939">
    <property type="term" value="P:tRNA N1-guanine methylation"/>
    <property type="evidence" value="ECO:0007669"/>
    <property type="project" value="TreeGrafter"/>
</dbReference>
<evidence type="ECO:0000256" key="2">
    <source>
        <dbReference type="ARBA" id="ARBA00022603"/>
    </source>
</evidence>
<keyword evidence="1" id="KW-0963">Cytoplasm</keyword>
<name>A0A3B4V8N9_SERDU</name>
<keyword evidence="2" id="KW-0489">Methyltransferase</keyword>
<keyword evidence="4" id="KW-1185">Reference proteome</keyword>
<dbReference type="GO" id="GO:0070901">
    <property type="term" value="P:mitochondrial tRNA methylation"/>
    <property type="evidence" value="ECO:0007669"/>
    <property type="project" value="TreeGrafter"/>
</dbReference>
<dbReference type="Ensembl" id="ENSSDUT00000027644.1">
    <property type="protein sequence ID" value="ENSSDUP00000027163.1"/>
    <property type="gene ID" value="ENSSDUG00000019588.1"/>
</dbReference>
<dbReference type="Proteomes" id="UP000261420">
    <property type="component" value="Unplaced"/>
</dbReference>
<reference evidence="3" key="1">
    <citation type="submission" date="2025-08" db="UniProtKB">
        <authorList>
            <consortium name="Ensembl"/>
        </authorList>
    </citation>
    <scope>IDENTIFICATION</scope>
</reference>
<dbReference type="Gene3D" id="3.40.50.150">
    <property type="entry name" value="Vaccinia Virus protein VP39"/>
    <property type="match status" value="1"/>
</dbReference>
<sequence>MTQFQVACRERRMSRPLQSKLYAVPLAVLKQSDEKPEKVELSQRPRVPRVVQAYRGEAVTFVSCCGPHRSSPSRKSLPVSLRSCQYYELQLTYNNLKSEEVRGPVLPPGQDTDIFTATNLSVASTVGQVIIGQNPPRITCVVNKTNIIDSTYRNFKMEVLAGEENMVTKVKHPEFREDSNVDFSCVLEPPLSTEHQRVWSSSNVVDTVLDVCCGVGPFAIRCWPARVPMCWPNDSEPRSYRWLQHNCSCRQGGEQSPKKPMFTSVMEPACLALEFLDAFRGSSSPPARVPPGDRCSVHFVFILFVHLQTFLLCYPQSPAEEPAPKRQKCEETYRFNIIKSSQETFETLFFLMRKYEFNCCICYRCQNILSSETITQLWFNTLSPLCSYQHVLELLLLRLEMLMS</sequence>
<dbReference type="AlphaFoldDB" id="A0A3B4V8N9"/>
<dbReference type="SUPFAM" id="SSF53335">
    <property type="entry name" value="S-adenosyl-L-methionine-dependent methyltransferases"/>
    <property type="match status" value="1"/>
</dbReference>
<evidence type="ECO:0000313" key="4">
    <source>
        <dbReference type="Proteomes" id="UP000261420"/>
    </source>
</evidence>
<reference evidence="3" key="2">
    <citation type="submission" date="2025-09" db="UniProtKB">
        <authorList>
            <consortium name="Ensembl"/>
        </authorList>
    </citation>
    <scope>IDENTIFICATION</scope>
</reference>
<dbReference type="STRING" id="41447.ENSSDUP00000027163"/>
<protein>
    <submittedName>
        <fullName evidence="3">Uncharacterized protein</fullName>
    </submittedName>
</protein>
<accession>A0A3B4V8N9</accession>
<dbReference type="InterPro" id="IPR029063">
    <property type="entry name" value="SAM-dependent_MTases_sf"/>
</dbReference>
<dbReference type="GO" id="GO:0008175">
    <property type="term" value="F:tRNA methyltransferase activity"/>
    <property type="evidence" value="ECO:0007669"/>
    <property type="project" value="TreeGrafter"/>
</dbReference>
<organism evidence="3 4">
    <name type="scientific">Seriola dumerili</name>
    <name type="common">Greater amberjack</name>
    <name type="synonym">Caranx dumerili</name>
    <dbReference type="NCBI Taxonomy" id="41447"/>
    <lineage>
        <taxon>Eukaryota</taxon>
        <taxon>Metazoa</taxon>
        <taxon>Chordata</taxon>
        <taxon>Craniata</taxon>
        <taxon>Vertebrata</taxon>
        <taxon>Euteleostomi</taxon>
        <taxon>Actinopterygii</taxon>
        <taxon>Neopterygii</taxon>
        <taxon>Teleostei</taxon>
        <taxon>Neoteleostei</taxon>
        <taxon>Acanthomorphata</taxon>
        <taxon>Carangaria</taxon>
        <taxon>Carangiformes</taxon>
        <taxon>Carangidae</taxon>
        <taxon>Seriola</taxon>
    </lineage>
</organism>
<evidence type="ECO:0000256" key="1">
    <source>
        <dbReference type="ARBA" id="ARBA00022490"/>
    </source>
</evidence>
<evidence type="ECO:0000313" key="3">
    <source>
        <dbReference type="Ensembl" id="ENSSDUP00000027163.1"/>
    </source>
</evidence>
<proteinExistence type="predicted"/>
<dbReference type="PANTHER" id="PTHR23245:SF36">
    <property type="entry name" value="TRNA (GUANINE(37)-N1)-METHYLTRANSFERASE"/>
    <property type="match status" value="1"/>
</dbReference>